<organism evidence="2 3">
    <name type="scientific">Stylosanthes scabra</name>
    <dbReference type="NCBI Taxonomy" id="79078"/>
    <lineage>
        <taxon>Eukaryota</taxon>
        <taxon>Viridiplantae</taxon>
        <taxon>Streptophyta</taxon>
        <taxon>Embryophyta</taxon>
        <taxon>Tracheophyta</taxon>
        <taxon>Spermatophyta</taxon>
        <taxon>Magnoliopsida</taxon>
        <taxon>eudicotyledons</taxon>
        <taxon>Gunneridae</taxon>
        <taxon>Pentapetalae</taxon>
        <taxon>rosids</taxon>
        <taxon>fabids</taxon>
        <taxon>Fabales</taxon>
        <taxon>Fabaceae</taxon>
        <taxon>Papilionoideae</taxon>
        <taxon>50 kb inversion clade</taxon>
        <taxon>dalbergioids sensu lato</taxon>
        <taxon>Dalbergieae</taxon>
        <taxon>Pterocarpus clade</taxon>
        <taxon>Stylosanthes</taxon>
    </lineage>
</organism>
<comment type="caution">
    <text evidence="2">The sequence shown here is derived from an EMBL/GenBank/DDBJ whole genome shotgun (WGS) entry which is preliminary data.</text>
</comment>
<proteinExistence type="predicted"/>
<dbReference type="Gene3D" id="3.80.10.10">
    <property type="entry name" value="Ribonuclease Inhibitor"/>
    <property type="match status" value="2"/>
</dbReference>
<gene>
    <name evidence="2" type="ORF">PIB30_022742</name>
</gene>
<keyword evidence="3" id="KW-1185">Reference proteome</keyword>
<protein>
    <submittedName>
        <fullName evidence="2">Uncharacterized protein</fullName>
    </submittedName>
</protein>
<name>A0ABU6Z7T5_9FABA</name>
<accession>A0ABU6Z7T5</accession>
<dbReference type="EMBL" id="JASCZI010271938">
    <property type="protein sequence ID" value="MED6217987.1"/>
    <property type="molecule type" value="Genomic_DNA"/>
</dbReference>
<keyword evidence="1" id="KW-0611">Plant defense</keyword>
<dbReference type="PANTHER" id="PTHR36766:SF73">
    <property type="entry name" value="NB-ARC DOMAIN-CONTAINING PROTEIN"/>
    <property type="match status" value="1"/>
</dbReference>
<evidence type="ECO:0000313" key="3">
    <source>
        <dbReference type="Proteomes" id="UP001341840"/>
    </source>
</evidence>
<dbReference type="SUPFAM" id="SSF52058">
    <property type="entry name" value="L domain-like"/>
    <property type="match status" value="1"/>
</dbReference>
<dbReference type="InterPro" id="IPR032675">
    <property type="entry name" value="LRR_dom_sf"/>
</dbReference>
<dbReference type="PANTHER" id="PTHR36766">
    <property type="entry name" value="PLANT BROAD-SPECTRUM MILDEW RESISTANCE PROTEIN RPW8"/>
    <property type="match status" value="1"/>
</dbReference>
<evidence type="ECO:0000256" key="1">
    <source>
        <dbReference type="ARBA" id="ARBA00022821"/>
    </source>
</evidence>
<sequence>MLKADMLNQMLTKIVSSSLDVSKVRKLYMKKYQGSTGYAEMSVDGDSLSLKGSESLVESVFMATIIHHLTSLQEINMFEWLSVVSFPANCLPKSLQKLRIYNCSKMEFPEQQQQHKYDLVELLVDSSCDSLASLSLDAFPNLKNLKIEWCSNLESISMSETPHTALQSLTINDCPKVVSITEGGLAAPNLTHLNVSFCDKLEALPRKMDTLAPNLQSLDIEGCGGICRFPEGGLPPNLQKLYMKGYEGLLRSLSSMEKLEALTHLVINGYESRIKSFPEVGTLPHLPSLTNLSLSGFRNLETLECDELLRLTSLQHLYIDSCEKLENMAGGKLLSSLLLLQIEFCPLLEEGCKNKHQHIWPKIQHIPTITVNGSGIFTK</sequence>
<evidence type="ECO:0000313" key="2">
    <source>
        <dbReference type="EMBL" id="MED6217987.1"/>
    </source>
</evidence>
<dbReference type="Proteomes" id="UP001341840">
    <property type="component" value="Unassembled WGS sequence"/>
</dbReference>
<reference evidence="2 3" key="1">
    <citation type="journal article" date="2023" name="Plants (Basel)">
        <title>Bridging the Gap: Combining Genomics and Transcriptomics Approaches to Understand Stylosanthes scabra, an Orphan Legume from the Brazilian Caatinga.</title>
        <authorList>
            <person name="Ferreira-Neto J.R.C."/>
            <person name="da Silva M.D."/>
            <person name="Binneck E."/>
            <person name="de Melo N.F."/>
            <person name="da Silva R.H."/>
            <person name="de Melo A.L.T.M."/>
            <person name="Pandolfi V."/>
            <person name="Bustamante F.O."/>
            <person name="Brasileiro-Vidal A.C."/>
            <person name="Benko-Iseppon A.M."/>
        </authorList>
    </citation>
    <scope>NUCLEOTIDE SEQUENCE [LARGE SCALE GENOMIC DNA]</scope>
    <source>
        <tissue evidence="2">Leaves</tissue>
    </source>
</reference>